<evidence type="ECO:0000256" key="2">
    <source>
        <dbReference type="ARBA" id="ARBA00023002"/>
    </source>
</evidence>
<dbReference type="EMBL" id="JAAMOW010000002">
    <property type="protein sequence ID" value="NGY04019.1"/>
    <property type="molecule type" value="Genomic_DNA"/>
</dbReference>
<comment type="caution">
    <text evidence="5">The sequence shown here is derived from an EMBL/GenBank/DDBJ whole genome shotgun (WGS) entry which is preliminary data.</text>
</comment>
<dbReference type="FunFam" id="3.40.50.720:FF:000173">
    <property type="entry name" value="3-oxoacyl-[acyl-carrier protein] reductase"/>
    <property type="match status" value="1"/>
</dbReference>
<dbReference type="PANTHER" id="PTHR42879:SF2">
    <property type="entry name" value="3-OXOACYL-[ACYL-CARRIER-PROTEIN] REDUCTASE FABG"/>
    <property type="match status" value="1"/>
</dbReference>
<accession>A0A6M2BPL2</accession>
<dbReference type="SMART" id="SM00822">
    <property type="entry name" value="PKS_KR"/>
    <property type="match status" value="1"/>
</dbReference>
<evidence type="ECO:0000256" key="1">
    <source>
        <dbReference type="ARBA" id="ARBA00006484"/>
    </source>
</evidence>
<feature type="domain" description="Ketoreductase" evidence="4">
    <location>
        <begin position="6"/>
        <end position="217"/>
    </location>
</feature>
<evidence type="ECO:0000313" key="5">
    <source>
        <dbReference type="EMBL" id="NGY04019.1"/>
    </source>
</evidence>
<evidence type="ECO:0000313" key="6">
    <source>
        <dbReference type="Proteomes" id="UP000472676"/>
    </source>
</evidence>
<name>A0A6M2BPL2_9GAMM</name>
<gene>
    <name evidence="5" type="ORF">G7Y85_04525</name>
</gene>
<dbReference type="SUPFAM" id="SSF51735">
    <property type="entry name" value="NAD(P)-binding Rossmann-fold domains"/>
    <property type="match status" value="1"/>
</dbReference>
<evidence type="ECO:0000259" key="4">
    <source>
        <dbReference type="SMART" id="SM00822"/>
    </source>
</evidence>
<keyword evidence="6" id="KW-1185">Reference proteome</keyword>
<dbReference type="Pfam" id="PF00106">
    <property type="entry name" value="adh_short"/>
    <property type="match status" value="1"/>
</dbReference>
<comment type="similarity">
    <text evidence="1 3">Belongs to the short-chain dehydrogenases/reductases (SDR) family.</text>
</comment>
<protein>
    <submittedName>
        <fullName evidence="5">SDR family oxidoreductase</fullName>
    </submittedName>
</protein>
<dbReference type="InterPro" id="IPR050259">
    <property type="entry name" value="SDR"/>
</dbReference>
<dbReference type="NCBIfam" id="NF005559">
    <property type="entry name" value="PRK07231.1"/>
    <property type="match status" value="1"/>
</dbReference>
<dbReference type="Gene3D" id="3.40.50.720">
    <property type="entry name" value="NAD(P)-binding Rossmann-like Domain"/>
    <property type="match status" value="1"/>
</dbReference>
<dbReference type="InterPro" id="IPR002347">
    <property type="entry name" value="SDR_fam"/>
</dbReference>
<dbReference type="GO" id="GO:0016491">
    <property type="term" value="F:oxidoreductase activity"/>
    <property type="evidence" value="ECO:0007669"/>
    <property type="project" value="UniProtKB-KW"/>
</dbReference>
<dbReference type="PRINTS" id="PR00081">
    <property type="entry name" value="GDHRDH"/>
</dbReference>
<dbReference type="Proteomes" id="UP000472676">
    <property type="component" value="Unassembled WGS sequence"/>
</dbReference>
<dbReference type="PRINTS" id="PR00080">
    <property type="entry name" value="SDRFAMILY"/>
</dbReference>
<dbReference type="PROSITE" id="PS00061">
    <property type="entry name" value="ADH_SHORT"/>
    <property type="match status" value="1"/>
</dbReference>
<keyword evidence="2" id="KW-0560">Oxidoreductase</keyword>
<dbReference type="GO" id="GO:0032787">
    <property type="term" value="P:monocarboxylic acid metabolic process"/>
    <property type="evidence" value="ECO:0007669"/>
    <property type="project" value="UniProtKB-ARBA"/>
</dbReference>
<dbReference type="InterPro" id="IPR057326">
    <property type="entry name" value="KR_dom"/>
</dbReference>
<dbReference type="InterPro" id="IPR036291">
    <property type="entry name" value="NAD(P)-bd_dom_sf"/>
</dbReference>
<reference evidence="5 6" key="1">
    <citation type="journal article" date="2014" name="Int. J. Syst. Evol. Microbiol.">
        <title>Solimonas terrae sp. nov., isolated from soil.</title>
        <authorList>
            <person name="Kim S.J."/>
            <person name="Moon J.Y."/>
            <person name="Weon H.Y."/>
            <person name="Ahn J.H."/>
            <person name="Chen W.M."/>
            <person name="Kwon S.W."/>
        </authorList>
    </citation>
    <scope>NUCLEOTIDE SEQUENCE [LARGE SCALE GENOMIC DNA]</scope>
    <source>
        <strain evidence="5 6">KIS83-12</strain>
    </source>
</reference>
<organism evidence="5 6">
    <name type="scientific">Solimonas terrae</name>
    <dbReference type="NCBI Taxonomy" id="1396819"/>
    <lineage>
        <taxon>Bacteria</taxon>
        <taxon>Pseudomonadati</taxon>
        <taxon>Pseudomonadota</taxon>
        <taxon>Gammaproteobacteria</taxon>
        <taxon>Nevskiales</taxon>
        <taxon>Nevskiaceae</taxon>
        <taxon>Solimonas</taxon>
    </lineage>
</organism>
<dbReference type="PANTHER" id="PTHR42879">
    <property type="entry name" value="3-OXOACYL-(ACYL-CARRIER-PROTEIN) REDUCTASE"/>
    <property type="match status" value="1"/>
</dbReference>
<dbReference type="InterPro" id="IPR020904">
    <property type="entry name" value="Sc_DH/Rdtase_CS"/>
</dbReference>
<evidence type="ECO:0000256" key="3">
    <source>
        <dbReference type="RuleBase" id="RU000363"/>
    </source>
</evidence>
<dbReference type="AlphaFoldDB" id="A0A6M2BPL2"/>
<sequence length="248" mass="25480">MSLKGKVAVVTGSGSGIGRGCALQLARDGATVAVWDLNGDAAAETVKLIEAEGNKARAYTGDAAAKDSIDGILAKIRAELGPVLILVNNAGITGFVPFLDITPEAMERMYRINLMGPFLLTQAAIPDMVKAGWGRVINISSSSAQTGSKGMTHYSSSKGGIIALTKSLALEFADKGITVNNIPPGFVDTPMLRGSPVNVDSTIAASPMKRAGRPDDMAAACSFLASEAASYISGQTLGVNGARVCSAF</sequence>
<proteinExistence type="inferred from homology"/>
<dbReference type="RefSeq" id="WP_166252457.1">
    <property type="nucleotide sequence ID" value="NZ_JAAMOW010000002.1"/>
</dbReference>